<dbReference type="AlphaFoldDB" id="A0A844SS88"/>
<evidence type="ECO:0000256" key="2">
    <source>
        <dbReference type="ARBA" id="ARBA00022908"/>
    </source>
</evidence>
<dbReference type="GO" id="GO:0006310">
    <property type="term" value="P:DNA recombination"/>
    <property type="evidence" value="ECO:0007669"/>
    <property type="project" value="UniProtKB-KW"/>
</dbReference>
<dbReference type="SUPFAM" id="SSF56349">
    <property type="entry name" value="DNA breaking-rejoining enzymes"/>
    <property type="match status" value="1"/>
</dbReference>
<dbReference type="Proteomes" id="UP000436468">
    <property type="component" value="Unassembled WGS sequence"/>
</dbReference>
<dbReference type="InterPro" id="IPR002104">
    <property type="entry name" value="Integrase_catalytic"/>
</dbReference>
<comment type="caution">
    <text evidence="8">The sequence shown here is derived from an EMBL/GenBank/DDBJ whole genome shotgun (WGS) entry which is preliminary data.</text>
</comment>
<protein>
    <submittedName>
        <fullName evidence="8">Tyrosine-type recombinase/integrase</fullName>
    </submittedName>
</protein>
<dbReference type="InterPro" id="IPR044068">
    <property type="entry name" value="CB"/>
</dbReference>
<evidence type="ECO:0000313" key="9">
    <source>
        <dbReference type="Proteomes" id="UP000436468"/>
    </source>
</evidence>
<dbReference type="RefSeq" id="WP_157348078.1">
    <property type="nucleotide sequence ID" value="NZ_WQNF01000036.1"/>
</dbReference>
<dbReference type="Pfam" id="PF22022">
    <property type="entry name" value="Phage_int_M"/>
    <property type="match status" value="1"/>
</dbReference>
<dbReference type="Pfam" id="PF00589">
    <property type="entry name" value="Phage_integrase"/>
    <property type="match status" value="1"/>
</dbReference>
<evidence type="ECO:0000256" key="3">
    <source>
        <dbReference type="ARBA" id="ARBA00023125"/>
    </source>
</evidence>
<evidence type="ECO:0000256" key="5">
    <source>
        <dbReference type="PROSITE-ProRule" id="PRU01248"/>
    </source>
</evidence>
<proteinExistence type="inferred from homology"/>
<gene>
    <name evidence="8" type="ORF">GPL21_33355</name>
</gene>
<dbReference type="PANTHER" id="PTHR30629">
    <property type="entry name" value="PROPHAGE INTEGRASE"/>
    <property type="match status" value="1"/>
</dbReference>
<feature type="domain" description="Tyr recombinase" evidence="6">
    <location>
        <begin position="202"/>
        <end position="388"/>
    </location>
</feature>
<keyword evidence="9" id="KW-1185">Reference proteome</keyword>
<dbReference type="InterPro" id="IPR010998">
    <property type="entry name" value="Integrase_recombinase_N"/>
</dbReference>
<dbReference type="GO" id="GO:0015074">
    <property type="term" value="P:DNA integration"/>
    <property type="evidence" value="ECO:0007669"/>
    <property type="project" value="UniProtKB-KW"/>
</dbReference>
<dbReference type="EMBL" id="WQNF01000036">
    <property type="protein sequence ID" value="MVT69973.1"/>
    <property type="molecule type" value="Genomic_DNA"/>
</dbReference>
<reference evidence="8 9" key="1">
    <citation type="submission" date="2019-12" db="EMBL/GenBank/DDBJ databases">
        <title>Draft genome sequences Bradyrhizobium cajani AMBPC1010, Bradyrhizobium pachyrhizi AMBPC1040 and Bradyrhizobium yuanmingense ALSPC3051, three plant growth promoting strains isolated from nodules of Cajanus cajan L. in Dominican Republic.</title>
        <authorList>
            <person name="Flores-Felix J.D."/>
            <person name="Araujo J."/>
            <person name="Diaz-Alcantara C."/>
            <person name="Gonzalez-Andres F."/>
            <person name="Velazquez E."/>
        </authorList>
    </citation>
    <scope>NUCLEOTIDE SEQUENCE [LARGE SCALE GENOMIC DNA]</scope>
    <source>
        <strain evidence="8 9">1040</strain>
    </source>
</reference>
<comment type="similarity">
    <text evidence="1">Belongs to the 'phage' integrase family.</text>
</comment>
<dbReference type="GO" id="GO:0003677">
    <property type="term" value="F:DNA binding"/>
    <property type="evidence" value="ECO:0007669"/>
    <property type="project" value="UniProtKB-UniRule"/>
</dbReference>
<dbReference type="InterPro" id="IPR053876">
    <property type="entry name" value="Phage_int_M"/>
</dbReference>
<dbReference type="CDD" id="cd00801">
    <property type="entry name" value="INT_P4_C"/>
    <property type="match status" value="1"/>
</dbReference>
<feature type="domain" description="Core-binding (CB)" evidence="7">
    <location>
        <begin position="98"/>
        <end position="179"/>
    </location>
</feature>
<dbReference type="InterPro" id="IPR025166">
    <property type="entry name" value="Integrase_DNA_bind_dom"/>
</dbReference>
<dbReference type="Gene3D" id="1.10.150.130">
    <property type="match status" value="1"/>
</dbReference>
<evidence type="ECO:0000259" key="7">
    <source>
        <dbReference type="PROSITE" id="PS51900"/>
    </source>
</evidence>
<dbReference type="Gene3D" id="1.10.443.10">
    <property type="entry name" value="Intergrase catalytic core"/>
    <property type="match status" value="1"/>
</dbReference>
<dbReference type="Pfam" id="PF13356">
    <property type="entry name" value="Arm-DNA-bind_3"/>
    <property type="match status" value="1"/>
</dbReference>
<dbReference type="InterPro" id="IPR038488">
    <property type="entry name" value="Integrase_DNA-bd_sf"/>
</dbReference>
<organism evidence="8 9">
    <name type="scientific">Bradyrhizobium pachyrhizi</name>
    <dbReference type="NCBI Taxonomy" id="280333"/>
    <lineage>
        <taxon>Bacteria</taxon>
        <taxon>Pseudomonadati</taxon>
        <taxon>Pseudomonadota</taxon>
        <taxon>Alphaproteobacteria</taxon>
        <taxon>Hyphomicrobiales</taxon>
        <taxon>Nitrobacteraceae</taxon>
        <taxon>Bradyrhizobium</taxon>
    </lineage>
</organism>
<sequence>MPLSDTTCRTSKPREKPYKLSDAGGLFLLVQPNGAKLWRHAFRFDGKQKLVALGAYPAVTLADARGGRDADKALLAKGIDPSAQRKIDRGAARIARANTFRIVADELIAKFEAEGDDPKTIEKKKWLIGLLTGDVGDRPIAEIAASELLDALRKIERRGRYDTARRARSLAGRIFRYAIATGRAERDPSGDLAGALISPKVQHRAAITEPKAVGALMRAIDDIDGQVTTRAALQLIALTFVRPGELRHAEWTEFDLQGAVWSIPKEKMKMPRPHKVPLSRQAIAIIKDLREVTGTSRYLFPQIRSWHRPISDGTLNAALRRLGYDKTQMTAHGFRSTASTLLNDSRRSDGRRRWDGDAIERQLAHQEEDEVRGAYNGAEYWEERVPMMQWYADVLDDLRKSGSVVSIAKARRSRSSSALTP</sequence>
<dbReference type="InterPro" id="IPR050808">
    <property type="entry name" value="Phage_Integrase"/>
</dbReference>
<dbReference type="Gene3D" id="3.30.160.390">
    <property type="entry name" value="Integrase, DNA-binding domain"/>
    <property type="match status" value="1"/>
</dbReference>
<dbReference type="PROSITE" id="PS51898">
    <property type="entry name" value="TYR_RECOMBINASE"/>
    <property type="match status" value="1"/>
</dbReference>
<dbReference type="PROSITE" id="PS51900">
    <property type="entry name" value="CB"/>
    <property type="match status" value="1"/>
</dbReference>
<evidence type="ECO:0000256" key="4">
    <source>
        <dbReference type="ARBA" id="ARBA00023172"/>
    </source>
</evidence>
<keyword evidence="4" id="KW-0233">DNA recombination</keyword>
<evidence type="ECO:0000259" key="6">
    <source>
        <dbReference type="PROSITE" id="PS51898"/>
    </source>
</evidence>
<name>A0A844SS88_9BRAD</name>
<evidence type="ECO:0000313" key="8">
    <source>
        <dbReference type="EMBL" id="MVT69973.1"/>
    </source>
</evidence>
<accession>A0A844SS88</accession>
<keyword evidence="3 5" id="KW-0238">DNA-binding</keyword>
<keyword evidence="2" id="KW-0229">DNA integration</keyword>
<dbReference type="InterPro" id="IPR013762">
    <property type="entry name" value="Integrase-like_cat_sf"/>
</dbReference>
<dbReference type="PANTHER" id="PTHR30629:SF2">
    <property type="entry name" value="PROPHAGE INTEGRASE INTS-RELATED"/>
    <property type="match status" value="1"/>
</dbReference>
<evidence type="ECO:0000256" key="1">
    <source>
        <dbReference type="ARBA" id="ARBA00008857"/>
    </source>
</evidence>
<dbReference type="InterPro" id="IPR011010">
    <property type="entry name" value="DNA_brk_join_enz"/>
</dbReference>